<accession>A0A9W8UQL9</accession>
<feature type="region of interest" description="Disordered" evidence="7">
    <location>
        <begin position="523"/>
        <end position="546"/>
    </location>
</feature>
<evidence type="ECO:0000313" key="9">
    <source>
        <dbReference type="EMBL" id="KAJ4159150.1"/>
    </source>
</evidence>
<dbReference type="PANTHER" id="PTHR12931:SF15">
    <property type="entry name" value="UBIQUITIN THIOESTERASE OTUBAIN-LIKE"/>
    <property type="match status" value="1"/>
</dbReference>
<dbReference type="Gene3D" id="1.20.1300.20">
    <property type="entry name" value="Peptidase C65 Otubain, subdomain 2"/>
    <property type="match status" value="1"/>
</dbReference>
<dbReference type="EMBL" id="JAJHUN010000005">
    <property type="protein sequence ID" value="KAJ4159150.1"/>
    <property type="molecule type" value="Genomic_DNA"/>
</dbReference>
<sequence>MGPQESQQNLFSDASEQLPSQFYLLDAATGEYRQYSAVAGHAASNHGAGAASGQPRMQAGTEAVPSSLFPVPIAVGPAGGGMGAAGAPPALLAAHHLHPQQLDNHHQNHHHHLEPRHLPLLPLPQLHPRPQTQQQLHPLHLQSHLVHRFPGRAVTMASLDEHGMAAQQEAAKAYQPALDGPIVGDKTLIESIVEEYAKADPIYVEKTMALPQTYHQYRRIKGDGNCGWRAIGFSYFEKLVEGGDTDQVEGEVARLMSMNHYLGTVGGYDYYEDWADEAIGLLRELAGCVTDAPTAHALIHERWTDVGTGSALIYYLRLLAATHLKAHPEQYDPFVPDGQGIQSYCAQSVELPDREIEQLGIIALYNCLLKPLDFVLEIAYLDRSPGAEVNTYRFPEEANGKDVAALGPMIHLLYRPDHYDILYRPHATAPGPTPISMQVNRATHLYSHTPINSTHSNLGAYSTTDFGLLASLPSASTSSMPMLSSPGTMQGSSCSPFTPDGQWMPPLPEHDTVAQRVHGRSHLAAEPAMSPGSKPPPQAALSPCTPRDSECNIRFTKMQYDYQEDGSRALLGLLPFNVTTTTFKNSVWNRAHFGNPEFRPEQWRPGDESTDDRNGTRKKKGSRET</sequence>
<proteinExistence type="predicted"/>
<dbReference type="GO" id="GO:0071108">
    <property type="term" value="P:protein K48-linked deubiquitination"/>
    <property type="evidence" value="ECO:0007669"/>
    <property type="project" value="TreeGrafter"/>
</dbReference>
<dbReference type="Gene3D" id="3.30.200.60">
    <property type="entry name" value="Peptidase C65 Otubain, subdomain 1"/>
    <property type="match status" value="1"/>
</dbReference>
<dbReference type="PROSITE" id="PS50802">
    <property type="entry name" value="OTU"/>
    <property type="match status" value="1"/>
</dbReference>
<dbReference type="GeneID" id="80895221"/>
<dbReference type="GO" id="GO:0043130">
    <property type="term" value="F:ubiquitin binding"/>
    <property type="evidence" value="ECO:0007669"/>
    <property type="project" value="TreeGrafter"/>
</dbReference>
<dbReference type="InterPro" id="IPR038765">
    <property type="entry name" value="Papain-like_cys_pep_sf"/>
</dbReference>
<feature type="region of interest" description="Disordered" evidence="7">
    <location>
        <begin position="594"/>
        <end position="625"/>
    </location>
</feature>
<comment type="caution">
    <text evidence="9">The sequence shown here is derived from an EMBL/GenBank/DDBJ whole genome shotgun (WGS) entry which is preliminary data.</text>
</comment>
<keyword evidence="4" id="KW-0833">Ubl conjugation pathway</keyword>
<dbReference type="InterPro" id="IPR042468">
    <property type="entry name" value="Peptidase_C65_otubain_sub1"/>
</dbReference>
<evidence type="ECO:0000256" key="7">
    <source>
        <dbReference type="SAM" id="MobiDB-lite"/>
    </source>
</evidence>
<evidence type="ECO:0000256" key="6">
    <source>
        <dbReference type="ARBA" id="ARBA00022807"/>
    </source>
</evidence>
<name>A0A9W8UQL9_AKAMU</name>
<feature type="compositionally biased region" description="Basic residues" evidence="7">
    <location>
        <begin position="616"/>
        <end position="625"/>
    </location>
</feature>
<evidence type="ECO:0000256" key="2">
    <source>
        <dbReference type="ARBA" id="ARBA00012759"/>
    </source>
</evidence>
<dbReference type="GO" id="GO:0005634">
    <property type="term" value="C:nucleus"/>
    <property type="evidence" value="ECO:0007669"/>
    <property type="project" value="TreeGrafter"/>
</dbReference>
<keyword evidence="10" id="KW-1185">Reference proteome</keyword>
<dbReference type="EC" id="3.4.19.12" evidence="2"/>
<feature type="domain" description="OTU" evidence="8">
    <location>
        <begin position="215"/>
        <end position="425"/>
    </location>
</feature>
<evidence type="ECO:0000256" key="3">
    <source>
        <dbReference type="ARBA" id="ARBA00022670"/>
    </source>
</evidence>
<dbReference type="AlphaFoldDB" id="A0A9W8UQL9"/>
<dbReference type="RefSeq" id="XP_056057149.1">
    <property type="nucleotide sequence ID" value="XM_056201360.1"/>
</dbReference>
<gene>
    <name evidence="9" type="ORF">LMH87_008062</name>
</gene>
<feature type="compositionally biased region" description="Basic and acidic residues" evidence="7">
    <location>
        <begin position="598"/>
        <end position="615"/>
    </location>
</feature>
<evidence type="ECO:0000259" key="8">
    <source>
        <dbReference type="PROSITE" id="PS50802"/>
    </source>
</evidence>
<dbReference type="SUPFAM" id="SSF54001">
    <property type="entry name" value="Cysteine proteinases"/>
    <property type="match status" value="1"/>
</dbReference>
<protein>
    <recommendedName>
        <fullName evidence="2">ubiquitinyl hydrolase 1</fullName>
        <ecNumber evidence="2">3.4.19.12</ecNumber>
    </recommendedName>
</protein>
<keyword evidence="5" id="KW-0378">Hydrolase</keyword>
<dbReference type="CDD" id="cd22749">
    <property type="entry name" value="Otubain_C65"/>
    <property type="match status" value="1"/>
</dbReference>
<evidence type="ECO:0000256" key="1">
    <source>
        <dbReference type="ARBA" id="ARBA00000707"/>
    </source>
</evidence>
<organism evidence="9 10">
    <name type="scientific">Akanthomyces muscarius</name>
    <name type="common">Entomopathogenic fungus</name>
    <name type="synonym">Lecanicillium muscarium</name>
    <dbReference type="NCBI Taxonomy" id="2231603"/>
    <lineage>
        <taxon>Eukaryota</taxon>
        <taxon>Fungi</taxon>
        <taxon>Dikarya</taxon>
        <taxon>Ascomycota</taxon>
        <taxon>Pezizomycotina</taxon>
        <taxon>Sordariomycetes</taxon>
        <taxon>Hypocreomycetidae</taxon>
        <taxon>Hypocreales</taxon>
        <taxon>Cordycipitaceae</taxon>
        <taxon>Akanthomyces</taxon>
    </lineage>
</organism>
<evidence type="ECO:0000256" key="5">
    <source>
        <dbReference type="ARBA" id="ARBA00022801"/>
    </source>
</evidence>
<dbReference type="GO" id="GO:0004843">
    <property type="term" value="F:cysteine-type deubiquitinase activity"/>
    <property type="evidence" value="ECO:0007669"/>
    <property type="project" value="UniProtKB-EC"/>
</dbReference>
<dbReference type="InterPro" id="IPR019400">
    <property type="entry name" value="Peptidase_C65_otubain"/>
</dbReference>
<keyword evidence="6" id="KW-0788">Thiol protease</keyword>
<dbReference type="GO" id="GO:0006508">
    <property type="term" value="P:proteolysis"/>
    <property type="evidence" value="ECO:0007669"/>
    <property type="project" value="UniProtKB-KW"/>
</dbReference>
<evidence type="ECO:0000313" key="10">
    <source>
        <dbReference type="Proteomes" id="UP001144673"/>
    </source>
</evidence>
<dbReference type="KEGG" id="amus:LMH87_008062"/>
<reference evidence="9" key="1">
    <citation type="journal article" date="2023" name="Access Microbiol">
        <title>De-novo genome assembly for Akanthomyces muscarius, a biocontrol agent of insect agricultural pests.</title>
        <authorList>
            <person name="Erdos Z."/>
            <person name="Studholme D.J."/>
            <person name="Raymond B."/>
            <person name="Sharma M."/>
        </authorList>
    </citation>
    <scope>NUCLEOTIDE SEQUENCE</scope>
    <source>
        <strain evidence="9">Ve6</strain>
    </source>
</reference>
<dbReference type="Pfam" id="PF10275">
    <property type="entry name" value="Peptidase_C65"/>
    <property type="match status" value="1"/>
</dbReference>
<comment type="catalytic activity">
    <reaction evidence="1">
        <text>Thiol-dependent hydrolysis of ester, thioester, amide, peptide and isopeptide bonds formed by the C-terminal Gly of ubiquitin (a 76-residue protein attached to proteins as an intracellular targeting signal).</text>
        <dbReference type="EC" id="3.4.19.12"/>
    </reaction>
</comment>
<keyword evidence="3" id="KW-0645">Protease</keyword>
<evidence type="ECO:0000256" key="4">
    <source>
        <dbReference type="ARBA" id="ARBA00022786"/>
    </source>
</evidence>
<dbReference type="PANTHER" id="PTHR12931">
    <property type="entry name" value="UBIQUITIN THIOLESTERASE PROTEIN OTUB"/>
    <property type="match status" value="1"/>
</dbReference>
<dbReference type="InterPro" id="IPR042467">
    <property type="entry name" value="Peptidase_C65_otubain_sub2"/>
</dbReference>
<dbReference type="Proteomes" id="UP001144673">
    <property type="component" value="Unassembled WGS sequence"/>
</dbReference>
<dbReference type="InterPro" id="IPR003323">
    <property type="entry name" value="OTU_dom"/>
</dbReference>